<dbReference type="Proteomes" id="UP000025227">
    <property type="component" value="Unplaced"/>
</dbReference>
<evidence type="ECO:0000313" key="2">
    <source>
        <dbReference type="Proteomes" id="UP000025227"/>
    </source>
</evidence>
<dbReference type="WBParaSite" id="HCON_00072780-00001">
    <property type="protein sequence ID" value="HCON_00072780-00001"/>
    <property type="gene ID" value="HCON_00072780"/>
</dbReference>
<dbReference type="AlphaFoldDB" id="A0A7I4YA76"/>
<name>A0A7I4YA76_HAECO</name>
<feature type="compositionally biased region" description="Acidic residues" evidence="1">
    <location>
        <begin position="1"/>
        <end position="15"/>
    </location>
</feature>
<evidence type="ECO:0000313" key="3">
    <source>
        <dbReference type="WBParaSite" id="HCON_00072780-00001"/>
    </source>
</evidence>
<keyword evidence="2" id="KW-1185">Reference proteome</keyword>
<feature type="region of interest" description="Disordered" evidence="1">
    <location>
        <begin position="1"/>
        <end position="30"/>
    </location>
</feature>
<protein>
    <submittedName>
        <fullName evidence="3">Uncharacterized protein</fullName>
    </submittedName>
</protein>
<accession>A0A7I4YA76</accession>
<organism evidence="2 3">
    <name type="scientific">Haemonchus contortus</name>
    <name type="common">Barber pole worm</name>
    <dbReference type="NCBI Taxonomy" id="6289"/>
    <lineage>
        <taxon>Eukaryota</taxon>
        <taxon>Metazoa</taxon>
        <taxon>Ecdysozoa</taxon>
        <taxon>Nematoda</taxon>
        <taxon>Chromadorea</taxon>
        <taxon>Rhabditida</taxon>
        <taxon>Rhabditina</taxon>
        <taxon>Rhabditomorpha</taxon>
        <taxon>Strongyloidea</taxon>
        <taxon>Trichostrongylidae</taxon>
        <taxon>Haemonchus</taxon>
    </lineage>
</organism>
<evidence type="ECO:0000256" key="1">
    <source>
        <dbReference type="SAM" id="MobiDB-lite"/>
    </source>
</evidence>
<proteinExistence type="predicted"/>
<sequence length="142" mass="16403">MVYEVAEESRDEEYQPGDGEPSPNRIDASEPFIRERSRRVLDDLKRFPFRDREDQPFETSACFVKLKKIIPLTRALACVMGIRVLGSSRRRVGVSIVWKAVMATRVDTARVYVLLPTLTDTVFEDLERNDGSFHRSHEQSSR</sequence>
<reference evidence="3" key="1">
    <citation type="submission" date="2020-12" db="UniProtKB">
        <authorList>
            <consortium name="WormBaseParasite"/>
        </authorList>
    </citation>
    <scope>IDENTIFICATION</scope>
    <source>
        <strain evidence="3">MHco3</strain>
    </source>
</reference>